<evidence type="ECO:0000256" key="1">
    <source>
        <dbReference type="ARBA" id="ARBA00005854"/>
    </source>
</evidence>
<dbReference type="InterPro" id="IPR029753">
    <property type="entry name" value="D-isomer_DH_CS"/>
</dbReference>
<dbReference type="Pfam" id="PF00389">
    <property type="entry name" value="2-Hacid_dh"/>
    <property type="match status" value="1"/>
</dbReference>
<comment type="caution">
    <text evidence="7">The sequence shown here is derived from an EMBL/GenBank/DDBJ whole genome shotgun (WGS) entry which is preliminary data.</text>
</comment>
<dbReference type="PROSITE" id="PS00671">
    <property type="entry name" value="D_2_HYDROXYACID_DH_3"/>
    <property type="match status" value="1"/>
</dbReference>
<evidence type="ECO:0000259" key="5">
    <source>
        <dbReference type="Pfam" id="PF00389"/>
    </source>
</evidence>
<dbReference type="EMBL" id="JBBMFJ010000006">
    <property type="protein sequence ID" value="MEQ2562453.1"/>
    <property type="molecule type" value="Genomic_DNA"/>
</dbReference>
<evidence type="ECO:0000313" key="8">
    <source>
        <dbReference type="Proteomes" id="UP001437460"/>
    </source>
</evidence>
<feature type="domain" description="D-isomer specific 2-hydroxyacid dehydrogenase NAD-binding" evidence="6">
    <location>
        <begin position="110"/>
        <end position="296"/>
    </location>
</feature>
<evidence type="ECO:0000259" key="6">
    <source>
        <dbReference type="Pfam" id="PF02826"/>
    </source>
</evidence>
<reference evidence="7 8" key="1">
    <citation type="submission" date="2024-03" db="EMBL/GenBank/DDBJ databases">
        <title>Human intestinal bacterial collection.</title>
        <authorList>
            <person name="Pauvert C."/>
            <person name="Hitch T.C.A."/>
            <person name="Clavel T."/>
        </authorList>
    </citation>
    <scope>NUCLEOTIDE SEQUENCE [LARGE SCALE GENOMIC DNA]</scope>
    <source>
        <strain evidence="7 8">CLA-AP-H27</strain>
    </source>
</reference>
<gene>
    <name evidence="7" type="ORF">WMO41_04645</name>
</gene>
<dbReference type="PANTHER" id="PTHR43761">
    <property type="entry name" value="D-ISOMER SPECIFIC 2-HYDROXYACID DEHYDROGENASE FAMILY PROTEIN (AFU_ORTHOLOGUE AFUA_1G13630)"/>
    <property type="match status" value="1"/>
</dbReference>
<dbReference type="Gene3D" id="3.40.50.720">
    <property type="entry name" value="NAD(P)-binding Rossmann-like Domain"/>
    <property type="match status" value="2"/>
</dbReference>
<dbReference type="InterPro" id="IPR006140">
    <property type="entry name" value="D-isomer_DH_NAD-bd"/>
</dbReference>
<evidence type="ECO:0000256" key="3">
    <source>
        <dbReference type="ARBA" id="ARBA00023027"/>
    </source>
</evidence>
<proteinExistence type="inferred from homology"/>
<evidence type="ECO:0000313" key="7">
    <source>
        <dbReference type="EMBL" id="MEQ2562453.1"/>
    </source>
</evidence>
<dbReference type="InterPro" id="IPR036291">
    <property type="entry name" value="NAD(P)-bd_dom_sf"/>
</dbReference>
<keyword evidence="3" id="KW-0520">NAD</keyword>
<dbReference type="SUPFAM" id="SSF52283">
    <property type="entry name" value="Formate/glycerate dehydrogenase catalytic domain-like"/>
    <property type="match status" value="1"/>
</dbReference>
<comment type="similarity">
    <text evidence="1 4">Belongs to the D-isomer specific 2-hydroxyacid dehydrogenase family.</text>
</comment>
<dbReference type="Pfam" id="PF02826">
    <property type="entry name" value="2-Hacid_dh_C"/>
    <property type="match status" value="1"/>
</dbReference>
<dbReference type="InterPro" id="IPR050418">
    <property type="entry name" value="D-iso_2-hydroxyacid_DH_PdxB"/>
</dbReference>
<dbReference type="Proteomes" id="UP001437460">
    <property type="component" value="Unassembled WGS sequence"/>
</dbReference>
<name>A0ABV1HLE6_9FIRM</name>
<dbReference type="RefSeq" id="WP_349228756.1">
    <property type="nucleotide sequence ID" value="NZ_JBBMFJ010000006.1"/>
</dbReference>
<evidence type="ECO:0000256" key="2">
    <source>
        <dbReference type="ARBA" id="ARBA00023002"/>
    </source>
</evidence>
<sequence>MKILHIGNEKNVENYTAKTPFTETAEVVNAPLGLTDDAYAQMAPDAEVIIVDAITEISEGLMEKLPALKMVHSEGVAFNKIDLAAAGRRGIYVCNCAGMNARAVAEQTLLLMLGVVKNVVFGDRAVRDGRQMEVKMGYMGAGSLKELADCKVGLIGFGAIGKATADMLHAFGVTVYYTKRHRLDAEEEARYQVQYLPMDELLKTCDMLSLHVPVTGETMGMCNREFFAKCRKGSYFINTSRGELVDDEALREALENGTIGMAGLDTLDHEPVQKDHLILSWPQEIKEKILFSPHIGGITGSSFRRGYAMIWEDIEKISGGETPGHIVNQKELNLG</sequence>
<protein>
    <submittedName>
        <fullName evidence="7">NAD(P)-dependent oxidoreductase</fullName>
    </submittedName>
</protein>
<organism evidence="7 8">
    <name type="scientific">Ventrimonas faecis</name>
    <dbReference type="NCBI Taxonomy" id="3133170"/>
    <lineage>
        <taxon>Bacteria</taxon>
        <taxon>Bacillati</taxon>
        <taxon>Bacillota</taxon>
        <taxon>Clostridia</taxon>
        <taxon>Lachnospirales</taxon>
        <taxon>Lachnospiraceae</taxon>
        <taxon>Ventrimonas</taxon>
    </lineage>
</organism>
<evidence type="ECO:0000256" key="4">
    <source>
        <dbReference type="RuleBase" id="RU003719"/>
    </source>
</evidence>
<keyword evidence="2 4" id="KW-0560">Oxidoreductase</keyword>
<feature type="domain" description="D-isomer specific 2-hydroxyacid dehydrogenase catalytic" evidence="5">
    <location>
        <begin position="26"/>
        <end position="328"/>
    </location>
</feature>
<dbReference type="PANTHER" id="PTHR43761:SF1">
    <property type="entry name" value="D-ISOMER SPECIFIC 2-HYDROXYACID DEHYDROGENASE CATALYTIC DOMAIN-CONTAINING PROTEIN-RELATED"/>
    <property type="match status" value="1"/>
</dbReference>
<accession>A0ABV1HLE6</accession>
<dbReference type="InterPro" id="IPR006139">
    <property type="entry name" value="D-isomer_2_OHA_DH_cat_dom"/>
</dbReference>
<keyword evidence="8" id="KW-1185">Reference proteome</keyword>
<dbReference type="SUPFAM" id="SSF51735">
    <property type="entry name" value="NAD(P)-binding Rossmann-fold domains"/>
    <property type="match status" value="1"/>
</dbReference>